<organism evidence="1 2">
    <name type="scientific">Corchorus olitorius</name>
    <dbReference type="NCBI Taxonomy" id="93759"/>
    <lineage>
        <taxon>Eukaryota</taxon>
        <taxon>Viridiplantae</taxon>
        <taxon>Streptophyta</taxon>
        <taxon>Embryophyta</taxon>
        <taxon>Tracheophyta</taxon>
        <taxon>Spermatophyta</taxon>
        <taxon>Magnoliopsida</taxon>
        <taxon>eudicotyledons</taxon>
        <taxon>Gunneridae</taxon>
        <taxon>Pentapetalae</taxon>
        <taxon>rosids</taxon>
        <taxon>malvids</taxon>
        <taxon>Malvales</taxon>
        <taxon>Malvaceae</taxon>
        <taxon>Grewioideae</taxon>
        <taxon>Apeibeae</taxon>
        <taxon>Corchorus</taxon>
    </lineage>
</organism>
<dbReference type="Proteomes" id="UP000187203">
    <property type="component" value="Unassembled WGS sequence"/>
</dbReference>
<sequence length="63" mass="6460">MAARAASSLQIAAARPCISSSHRVKAGAAILGVNSKCFSSTKLTSAHSSTVDKAFQAKYTSNC</sequence>
<protein>
    <submittedName>
        <fullName evidence="1">Uncharacterized protein</fullName>
    </submittedName>
</protein>
<comment type="caution">
    <text evidence="1">The sequence shown here is derived from an EMBL/GenBank/DDBJ whole genome shotgun (WGS) entry which is preliminary data.</text>
</comment>
<proteinExistence type="predicted"/>
<reference evidence="2" key="1">
    <citation type="submission" date="2013-09" db="EMBL/GenBank/DDBJ databases">
        <title>Corchorus olitorius genome sequencing.</title>
        <authorList>
            <person name="Alam M."/>
            <person name="Haque M.S."/>
            <person name="Islam M.S."/>
            <person name="Emdad E.M."/>
            <person name="Islam M.M."/>
            <person name="Ahmed B."/>
            <person name="Halim A."/>
            <person name="Hossen Q.M.M."/>
            <person name="Hossain M.Z."/>
            <person name="Ahmed R."/>
            <person name="Khan M.M."/>
            <person name="Islam R."/>
            <person name="Rashid M.M."/>
            <person name="Khan S.A."/>
            <person name="Rahman M.S."/>
            <person name="Alam M."/>
            <person name="Yahiya A.S."/>
            <person name="Khan M.S."/>
            <person name="Azam M.S."/>
            <person name="Haque T."/>
            <person name="Lashkar M.Z.H."/>
            <person name="Akhand A.I."/>
            <person name="Morshed G."/>
            <person name="Roy S."/>
            <person name="Uddin K.S."/>
            <person name="Rabeya T."/>
            <person name="Hossain A.S."/>
            <person name="Chowdhury A."/>
            <person name="Snigdha A.R."/>
            <person name="Mortoza M.S."/>
            <person name="Matin S.A."/>
            <person name="Hoque S.M.E."/>
            <person name="Islam M.K."/>
            <person name="Roy D.K."/>
            <person name="Haider R."/>
            <person name="Moosa M.M."/>
            <person name="Elias S.M."/>
            <person name="Hasan A.M."/>
            <person name="Jahan S."/>
            <person name="Shafiuddin M."/>
            <person name="Mahmood N."/>
            <person name="Shommy N.S."/>
        </authorList>
    </citation>
    <scope>NUCLEOTIDE SEQUENCE [LARGE SCALE GENOMIC DNA]</scope>
    <source>
        <strain evidence="2">cv. O-4</strain>
    </source>
</reference>
<evidence type="ECO:0000313" key="1">
    <source>
        <dbReference type="EMBL" id="OMP09561.1"/>
    </source>
</evidence>
<dbReference type="AlphaFoldDB" id="A0A1R3KR54"/>
<gene>
    <name evidence="1" type="ORF">COLO4_05354</name>
</gene>
<dbReference type="EMBL" id="AWUE01012317">
    <property type="protein sequence ID" value="OMP09561.1"/>
    <property type="molecule type" value="Genomic_DNA"/>
</dbReference>
<name>A0A1R3KR54_9ROSI</name>
<keyword evidence="2" id="KW-1185">Reference proteome</keyword>
<evidence type="ECO:0000313" key="2">
    <source>
        <dbReference type="Proteomes" id="UP000187203"/>
    </source>
</evidence>
<accession>A0A1R3KR54</accession>